<feature type="compositionally biased region" description="Low complexity" evidence="1">
    <location>
        <begin position="211"/>
        <end position="220"/>
    </location>
</feature>
<dbReference type="Proteomes" id="UP000541610">
    <property type="component" value="Unassembled WGS sequence"/>
</dbReference>
<dbReference type="OrthoDB" id="424304at2759"/>
<name>A0A7J6P3Z8_PEROL</name>
<gene>
    <name evidence="2" type="ORF">FOZ60_017341</name>
</gene>
<comment type="caution">
    <text evidence="2">The sequence shown here is derived from an EMBL/GenBank/DDBJ whole genome shotgun (WGS) entry which is preliminary data.</text>
</comment>
<organism evidence="2 3">
    <name type="scientific">Perkinsus olseni</name>
    <name type="common">Perkinsus atlanticus</name>
    <dbReference type="NCBI Taxonomy" id="32597"/>
    <lineage>
        <taxon>Eukaryota</taxon>
        <taxon>Sar</taxon>
        <taxon>Alveolata</taxon>
        <taxon>Perkinsozoa</taxon>
        <taxon>Perkinsea</taxon>
        <taxon>Perkinsida</taxon>
        <taxon>Perkinsidae</taxon>
        <taxon>Perkinsus</taxon>
    </lineage>
</organism>
<evidence type="ECO:0000313" key="2">
    <source>
        <dbReference type="EMBL" id="KAF4690490.1"/>
    </source>
</evidence>
<evidence type="ECO:0000256" key="1">
    <source>
        <dbReference type="SAM" id="MobiDB-lite"/>
    </source>
</evidence>
<protein>
    <submittedName>
        <fullName evidence="2">Uncharacterized protein</fullName>
    </submittedName>
</protein>
<sequence>MELKTYAAAGYRDEVDSKVRRSDAKCALPSTFYFPEAASASIKTSGSGYTHSYCFDGTWKPSSFISNADCTPSSGEVSHPSLWRVEDCRHIQAVCRDEAHRVGQRTRTALPGYRGYIPAKASETVFGARFTEANNTAADQRNYQARVDRHTGEVDAAYESGQGKKGLSGILHDTDLKHSTNYGQAQRTAQQLGLHSGTNLLKDHRVPPGRPRSFSSSGIPGYTGDIPRFKAESHVPSSRVAAEPDHAGRKSLQHSAVRHTLYGRAIPRYAGFIPGQTSETVFGKIFMRNHRTALRTRSYLMTHDSEAPLKQFIRL</sequence>
<dbReference type="AlphaFoldDB" id="A0A7J6P3Z8"/>
<evidence type="ECO:0000313" key="3">
    <source>
        <dbReference type="Proteomes" id="UP000541610"/>
    </source>
</evidence>
<reference evidence="2 3" key="1">
    <citation type="submission" date="2020-04" db="EMBL/GenBank/DDBJ databases">
        <title>Perkinsus olseni comparative genomics.</title>
        <authorList>
            <person name="Bogema D.R."/>
        </authorList>
    </citation>
    <scope>NUCLEOTIDE SEQUENCE [LARGE SCALE GENOMIC DNA]</scope>
    <source>
        <strain evidence="2">00978-12</strain>
    </source>
</reference>
<dbReference type="EMBL" id="JABANP010000098">
    <property type="protein sequence ID" value="KAF4690490.1"/>
    <property type="molecule type" value="Genomic_DNA"/>
</dbReference>
<proteinExistence type="predicted"/>
<accession>A0A7J6P3Z8</accession>
<feature type="region of interest" description="Disordered" evidence="1">
    <location>
        <begin position="203"/>
        <end position="227"/>
    </location>
</feature>